<proteinExistence type="predicted"/>
<reference evidence="1 2" key="1">
    <citation type="journal article" date="2019" name="Int. J. Syst. Evol. Microbiol.">
        <title>The Global Catalogue of Microorganisms (GCM) 10K type strain sequencing project: providing services to taxonomists for standard genome sequencing and annotation.</title>
        <authorList>
            <consortium name="The Broad Institute Genomics Platform"/>
            <consortium name="The Broad Institute Genome Sequencing Center for Infectious Disease"/>
            <person name="Wu L."/>
            <person name="Ma J."/>
        </authorList>
    </citation>
    <scope>NUCLEOTIDE SEQUENCE [LARGE SCALE GENOMIC DNA]</scope>
    <source>
        <strain evidence="1 2">JCM 14545</strain>
    </source>
</reference>
<dbReference type="EMBL" id="BAAANN010000002">
    <property type="protein sequence ID" value="GAA1940227.1"/>
    <property type="molecule type" value="Genomic_DNA"/>
</dbReference>
<organism evidence="1 2">
    <name type="scientific">Amycolatopsis minnesotensis</name>
    <dbReference type="NCBI Taxonomy" id="337894"/>
    <lineage>
        <taxon>Bacteria</taxon>
        <taxon>Bacillati</taxon>
        <taxon>Actinomycetota</taxon>
        <taxon>Actinomycetes</taxon>
        <taxon>Pseudonocardiales</taxon>
        <taxon>Pseudonocardiaceae</taxon>
        <taxon>Amycolatopsis</taxon>
    </lineage>
</organism>
<evidence type="ECO:0000313" key="2">
    <source>
        <dbReference type="Proteomes" id="UP001501116"/>
    </source>
</evidence>
<evidence type="ECO:0008006" key="3">
    <source>
        <dbReference type="Google" id="ProtNLM"/>
    </source>
</evidence>
<evidence type="ECO:0000313" key="1">
    <source>
        <dbReference type="EMBL" id="GAA1940227.1"/>
    </source>
</evidence>
<name>A0ABN2Q0G4_9PSEU</name>
<sequence length="125" mass="13731">MTKPRKLAVPNGRAVKARGRNWENAVVTFCCSVIGWPRAKRNGAVYGGHDRGDIGEIPMTIQCKAVERVQMWPHLDDALEQAGHNGTEDETAVVYKRHGGQVSDAAWVLPGSFAARLLRAYYGTP</sequence>
<dbReference type="RefSeq" id="WP_344412742.1">
    <property type="nucleotide sequence ID" value="NZ_BAAANN010000002.1"/>
</dbReference>
<gene>
    <name evidence="1" type="ORF">GCM10009754_04210</name>
</gene>
<keyword evidence="2" id="KW-1185">Reference proteome</keyword>
<protein>
    <recommendedName>
        <fullName evidence="3">Holliday junction resolvase</fullName>
    </recommendedName>
</protein>
<accession>A0ABN2Q0G4</accession>
<dbReference type="Proteomes" id="UP001501116">
    <property type="component" value="Unassembled WGS sequence"/>
</dbReference>
<comment type="caution">
    <text evidence="1">The sequence shown here is derived from an EMBL/GenBank/DDBJ whole genome shotgun (WGS) entry which is preliminary data.</text>
</comment>